<dbReference type="PRINTS" id="PR00837">
    <property type="entry name" value="V5TPXLIKE"/>
</dbReference>
<reference evidence="4" key="2">
    <citation type="submission" date="2021-04" db="EMBL/GenBank/DDBJ databases">
        <title>Complete Genome and methylome analysis of Thiothrix fructosivorans ATCC 49748.</title>
        <authorList>
            <person name="Fomenkov A."/>
            <person name="Sun L."/>
            <person name="Vincze T."/>
            <person name="Grabovich M.Y."/>
            <person name="Roberts R.J."/>
        </authorList>
    </citation>
    <scope>NUCLEOTIDE SEQUENCE</scope>
    <source>
        <strain evidence="4">ATCC 49748</strain>
    </source>
</reference>
<protein>
    <submittedName>
        <fullName evidence="4">SCP-like extracellular</fullName>
    </submittedName>
</protein>
<dbReference type="EMBL" id="CP072748">
    <property type="protein sequence ID" value="QTX12770.1"/>
    <property type="molecule type" value="Genomic_DNA"/>
</dbReference>
<evidence type="ECO:0000259" key="2">
    <source>
        <dbReference type="SMART" id="SM00198"/>
    </source>
</evidence>
<feature type="region of interest" description="Disordered" evidence="1">
    <location>
        <begin position="12"/>
        <end position="34"/>
    </location>
</feature>
<dbReference type="Pfam" id="PF00188">
    <property type="entry name" value="CAP"/>
    <property type="match status" value="1"/>
</dbReference>
<gene>
    <name evidence="4" type="ORF">J1836_008305</name>
    <name evidence="3" type="ORF">J1836_04520</name>
</gene>
<dbReference type="EMBL" id="JAFMPM010000006">
    <property type="protein sequence ID" value="MBO0612196.1"/>
    <property type="molecule type" value="Genomic_DNA"/>
</dbReference>
<reference evidence="3 5" key="1">
    <citation type="submission" date="2021-03" db="EMBL/GenBank/DDBJ databases">
        <title>Draft genome and methylome analysis of Thiotrix fructosivoruns ATCC 49748.</title>
        <authorList>
            <person name="Fomenkov A."/>
            <person name="Grabovich M.Y."/>
            <person name="Roberts R.J."/>
        </authorList>
    </citation>
    <scope>NUCLEOTIDE SEQUENCE [LARGE SCALE GENOMIC DNA]</scope>
    <source>
        <strain evidence="3 5">ATCC 49748</strain>
    </source>
</reference>
<dbReference type="PROSITE" id="PS01009">
    <property type="entry name" value="CRISP_1"/>
    <property type="match status" value="1"/>
</dbReference>
<dbReference type="SMART" id="SM00198">
    <property type="entry name" value="SCP"/>
    <property type="match status" value="1"/>
</dbReference>
<dbReference type="InterPro" id="IPR001283">
    <property type="entry name" value="CRISP-related"/>
</dbReference>
<dbReference type="PANTHER" id="PTHR10334">
    <property type="entry name" value="CYSTEINE-RICH SECRETORY PROTEIN-RELATED"/>
    <property type="match status" value="1"/>
</dbReference>
<dbReference type="InterPro" id="IPR035940">
    <property type="entry name" value="CAP_sf"/>
</dbReference>
<dbReference type="AlphaFoldDB" id="A0A8B0SQ82"/>
<feature type="compositionally biased region" description="Low complexity" evidence="1">
    <location>
        <begin position="20"/>
        <end position="34"/>
    </location>
</feature>
<dbReference type="InterPro" id="IPR014044">
    <property type="entry name" value="CAP_dom"/>
</dbReference>
<dbReference type="Proteomes" id="UP000664466">
    <property type="component" value="Unassembled WGS sequence"/>
</dbReference>
<evidence type="ECO:0000313" key="5">
    <source>
        <dbReference type="Proteomes" id="UP000664466"/>
    </source>
</evidence>
<dbReference type="InterPro" id="IPR018244">
    <property type="entry name" value="Allrgn_V5/Tpx1_CS"/>
</dbReference>
<dbReference type="SUPFAM" id="SSF55797">
    <property type="entry name" value="PR-1-like"/>
    <property type="match status" value="1"/>
</dbReference>
<proteinExistence type="predicted"/>
<evidence type="ECO:0000256" key="1">
    <source>
        <dbReference type="SAM" id="MobiDB-lite"/>
    </source>
</evidence>
<keyword evidence="5" id="KW-1185">Reference proteome</keyword>
<dbReference type="Gene3D" id="3.40.33.10">
    <property type="entry name" value="CAP"/>
    <property type="match status" value="1"/>
</dbReference>
<evidence type="ECO:0000313" key="3">
    <source>
        <dbReference type="EMBL" id="MBO0612196.1"/>
    </source>
</evidence>
<name>A0A8B0SQ82_9GAMM</name>
<feature type="domain" description="SCP" evidence="2">
    <location>
        <begin position="43"/>
        <end position="193"/>
    </location>
</feature>
<sequence>MISLTLLLTACGGSSDSSSNPPVTTANTAPTTTVPLTPAAEPAAMTGMLEAHNQTRATVAVMPLTWSSQMSSYAQEWATHLATNNACTMQHRAAVGMNTLGVGENLYRASPTMWSDGRTEIQAITPAQVANKWASEASAYDYASNTCASGEMCGHYTQMVWKTTIEVGCGMAICPDKGQIWVCNYNPPGNYIGMKPY</sequence>
<dbReference type="GO" id="GO:0005576">
    <property type="term" value="C:extracellular region"/>
    <property type="evidence" value="ECO:0007669"/>
    <property type="project" value="InterPro"/>
</dbReference>
<accession>A0A8B0SQ82</accession>
<organism evidence="4">
    <name type="scientific">Thiothrix fructosivorans</name>
    <dbReference type="NCBI Taxonomy" id="111770"/>
    <lineage>
        <taxon>Bacteria</taxon>
        <taxon>Pseudomonadati</taxon>
        <taxon>Pseudomonadota</taxon>
        <taxon>Gammaproteobacteria</taxon>
        <taxon>Thiotrichales</taxon>
        <taxon>Thiotrichaceae</taxon>
        <taxon>Thiothrix</taxon>
    </lineage>
</organism>
<evidence type="ECO:0000313" key="4">
    <source>
        <dbReference type="EMBL" id="QTX12770.1"/>
    </source>
</evidence>
<dbReference type="FunFam" id="3.40.33.10:FF:000004">
    <property type="entry name" value="CAP, cysteine-rich secretory protein, antigen 5"/>
    <property type="match status" value="1"/>
</dbReference>